<keyword evidence="4" id="KW-0862">Zinc</keyword>
<dbReference type="InterPro" id="IPR047126">
    <property type="entry name" value="RNF141-like"/>
</dbReference>
<keyword evidence="9" id="KW-1185">Reference proteome</keyword>
<reference evidence="8" key="1">
    <citation type="submission" date="2021-04" db="EMBL/GenBank/DDBJ databases">
        <authorList>
            <consortium name="Molecular Ecology Group"/>
        </authorList>
    </citation>
    <scope>NUCLEOTIDE SEQUENCE</scope>
</reference>
<evidence type="ECO:0000256" key="1">
    <source>
        <dbReference type="ARBA" id="ARBA00022017"/>
    </source>
</evidence>
<dbReference type="GO" id="GO:0004842">
    <property type="term" value="F:ubiquitin-protein transferase activity"/>
    <property type="evidence" value="ECO:0007669"/>
    <property type="project" value="TreeGrafter"/>
</dbReference>
<feature type="domain" description="RING-type" evidence="7">
    <location>
        <begin position="159"/>
        <end position="198"/>
    </location>
</feature>
<protein>
    <recommendedName>
        <fullName evidence="1">RING finger protein 141</fullName>
    </recommendedName>
</protein>
<dbReference type="Gene3D" id="3.30.40.10">
    <property type="entry name" value="Zinc/RING finger domain, C3HC4 (zinc finger)"/>
    <property type="match status" value="1"/>
</dbReference>
<feature type="region of interest" description="Disordered" evidence="6">
    <location>
        <begin position="111"/>
        <end position="154"/>
    </location>
</feature>
<dbReference type="InterPro" id="IPR017907">
    <property type="entry name" value="Znf_RING_CS"/>
</dbReference>
<dbReference type="GO" id="GO:0008270">
    <property type="term" value="F:zinc ion binding"/>
    <property type="evidence" value="ECO:0007669"/>
    <property type="project" value="UniProtKB-KW"/>
</dbReference>
<name>A0A8S3Z459_9EUPU</name>
<feature type="compositionally biased region" description="Polar residues" evidence="6">
    <location>
        <begin position="111"/>
        <end position="137"/>
    </location>
</feature>
<evidence type="ECO:0000256" key="3">
    <source>
        <dbReference type="ARBA" id="ARBA00022771"/>
    </source>
</evidence>
<dbReference type="OrthoDB" id="1630758at2759"/>
<dbReference type="PROSITE" id="PS50089">
    <property type="entry name" value="ZF_RING_2"/>
    <property type="match status" value="1"/>
</dbReference>
<dbReference type="SMART" id="SM00184">
    <property type="entry name" value="RING"/>
    <property type="match status" value="1"/>
</dbReference>
<dbReference type="PANTHER" id="PTHR12109">
    <property type="entry name" value="RING FINGER PROTEIN 141-RELATED"/>
    <property type="match status" value="1"/>
</dbReference>
<accession>A0A8S3Z459</accession>
<dbReference type="EMBL" id="CAJHNH020001741">
    <property type="protein sequence ID" value="CAG5124264.1"/>
    <property type="molecule type" value="Genomic_DNA"/>
</dbReference>
<evidence type="ECO:0000256" key="5">
    <source>
        <dbReference type="PROSITE-ProRule" id="PRU00175"/>
    </source>
</evidence>
<evidence type="ECO:0000256" key="4">
    <source>
        <dbReference type="ARBA" id="ARBA00022833"/>
    </source>
</evidence>
<dbReference type="InterPro" id="IPR043400">
    <property type="entry name" value="RING-HC_RNF141"/>
</dbReference>
<dbReference type="PANTHER" id="PTHR12109:SF3">
    <property type="entry name" value="RING FINGER PROTEIN 141"/>
    <property type="match status" value="1"/>
</dbReference>
<dbReference type="Pfam" id="PF13920">
    <property type="entry name" value="zf-C3HC4_3"/>
    <property type="match status" value="1"/>
</dbReference>
<organism evidence="8 9">
    <name type="scientific">Candidula unifasciata</name>
    <dbReference type="NCBI Taxonomy" id="100452"/>
    <lineage>
        <taxon>Eukaryota</taxon>
        <taxon>Metazoa</taxon>
        <taxon>Spiralia</taxon>
        <taxon>Lophotrochozoa</taxon>
        <taxon>Mollusca</taxon>
        <taxon>Gastropoda</taxon>
        <taxon>Heterobranchia</taxon>
        <taxon>Euthyneura</taxon>
        <taxon>Panpulmonata</taxon>
        <taxon>Eupulmonata</taxon>
        <taxon>Stylommatophora</taxon>
        <taxon>Helicina</taxon>
        <taxon>Helicoidea</taxon>
        <taxon>Geomitridae</taxon>
        <taxon>Candidula</taxon>
    </lineage>
</organism>
<proteinExistence type="predicted"/>
<evidence type="ECO:0000259" key="7">
    <source>
        <dbReference type="PROSITE" id="PS50089"/>
    </source>
</evidence>
<sequence length="239" mass="26619">MGQSPSTSSASEGDLGHLHSKLMAHFDIIKSLATVTHAELVECIEELNMVTRSFTDKAGKQLRFIIKKGSDTTFLWKGNHQDTLFEESSRLLTLRQFVVIYNEILEQVSTLSSPPQETSTESYPSQKPSASSRQELTASAFFPHPDKTDNDEEDSENECCVCMDRKACIMLSCCHEFCEACIDSWTKDQQHSNCPLCRSRVSGADDTWVLTAKTDPGDYASELKGYLVGIADRVDDTQS</sequence>
<dbReference type="SUPFAM" id="SSF57850">
    <property type="entry name" value="RING/U-box"/>
    <property type="match status" value="1"/>
</dbReference>
<evidence type="ECO:0000256" key="6">
    <source>
        <dbReference type="SAM" id="MobiDB-lite"/>
    </source>
</evidence>
<gene>
    <name evidence="8" type="ORF">CUNI_LOCUS9822</name>
</gene>
<dbReference type="GO" id="GO:0051865">
    <property type="term" value="P:protein autoubiquitination"/>
    <property type="evidence" value="ECO:0007669"/>
    <property type="project" value="TreeGrafter"/>
</dbReference>
<dbReference type="CDD" id="cd16545">
    <property type="entry name" value="RING-HC_RNF141"/>
    <property type="match status" value="1"/>
</dbReference>
<keyword evidence="2" id="KW-0479">Metal-binding</keyword>
<dbReference type="PROSITE" id="PS00518">
    <property type="entry name" value="ZF_RING_1"/>
    <property type="match status" value="1"/>
</dbReference>
<dbReference type="InterPro" id="IPR013083">
    <property type="entry name" value="Znf_RING/FYVE/PHD"/>
</dbReference>
<comment type="caution">
    <text evidence="8">The sequence shown here is derived from an EMBL/GenBank/DDBJ whole genome shotgun (WGS) entry which is preliminary data.</text>
</comment>
<evidence type="ECO:0000313" key="8">
    <source>
        <dbReference type="EMBL" id="CAG5124264.1"/>
    </source>
</evidence>
<keyword evidence="3 5" id="KW-0863">Zinc-finger</keyword>
<evidence type="ECO:0000256" key="2">
    <source>
        <dbReference type="ARBA" id="ARBA00022723"/>
    </source>
</evidence>
<dbReference type="InterPro" id="IPR001841">
    <property type="entry name" value="Znf_RING"/>
</dbReference>
<evidence type="ECO:0000313" key="9">
    <source>
        <dbReference type="Proteomes" id="UP000678393"/>
    </source>
</evidence>
<dbReference type="AlphaFoldDB" id="A0A8S3Z459"/>
<dbReference type="Proteomes" id="UP000678393">
    <property type="component" value="Unassembled WGS sequence"/>
</dbReference>